<dbReference type="KEGG" id="scas:SACC_24240"/>
<evidence type="ECO:0000313" key="6">
    <source>
        <dbReference type="EMBL" id="BDB99407.1"/>
    </source>
</evidence>
<evidence type="ECO:0000256" key="1">
    <source>
        <dbReference type="ARBA" id="ARBA00001579"/>
    </source>
</evidence>
<dbReference type="Gene3D" id="3.90.1150.10">
    <property type="entry name" value="Aspartate Aminotransferase, domain 1"/>
    <property type="match status" value="1"/>
</dbReference>
<dbReference type="Pfam" id="PF00202">
    <property type="entry name" value="Aminotran_3"/>
    <property type="match status" value="1"/>
</dbReference>
<dbReference type="GO" id="GO:0008483">
    <property type="term" value="F:transaminase activity"/>
    <property type="evidence" value="ECO:0007669"/>
    <property type="project" value="InterPro"/>
</dbReference>
<dbReference type="EMBL" id="AP025226">
    <property type="protein sequence ID" value="BDB99407.1"/>
    <property type="molecule type" value="Genomic_DNA"/>
</dbReference>
<evidence type="ECO:0000256" key="3">
    <source>
        <dbReference type="ARBA" id="ARBA00022898"/>
    </source>
</evidence>
<gene>
    <name evidence="6" type="primary">hemL</name>
    <name evidence="6" type="ORF">SACC_24240</name>
</gene>
<dbReference type="Proteomes" id="UP001319921">
    <property type="component" value="Chromosome"/>
</dbReference>
<dbReference type="InterPro" id="IPR015421">
    <property type="entry name" value="PyrdxlP-dep_Trfase_major"/>
</dbReference>
<dbReference type="Gene3D" id="3.40.640.10">
    <property type="entry name" value="Type I PLP-dependent aspartate aminotransferase-like (Major domain)"/>
    <property type="match status" value="1"/>
</dbReference>
<dbReference type="InterPro" id="IPR015422">
    <property type="entry name" value="PyrdxlP-dep_Trfase_small"/>
</dbReference>
<proteinExistence type="inferred from homology"/>
<protein>
    <submittedName>
        <fullName evidence="6">Glutamate-1-semialdehyde 2,1-aminomutase</fullName>
    </submittedName>
</protein>
<organism evidence="6 7">
    <name type="scientific">Saccharolobus caldissimus</name>
    <dbReference type="NCBI Taxonomy" id="1702097"/>
    <lineage>
        <taxon>Archaea</taxon>
        <taxon>Thermoproteota</taxon>
        <taxon>Thermoprotei</taxon>
        <taxon>Sulfolobales</taxon>
        <taxon>Sulfolobaceae</taxon>
        <taxon>Saccharolobus</taxon>
    </lineage>
</organism>
<dbReference type="GO" id="GO:0042286">
    <property type="term" value="F:glutamate-1-semialdehyde 2,1-aminomutase activity"/>
    <property type="evidence" value="ECO:0007669"/>
    <property type="project" value="UniProtKB-EC"/>
</dbReference>
<dbReference type="SUPFAM" id="SSF53383">
    <property type="entry name" value="PLP-dependent transferases"/>
    <property type="match status" value="1"/>
</dbReference>
<evidence type="ECO:0000256" key="5">
    <source>
        <dbReference type="RuleBase" id="RU003560"/>
    </source>
</evidence>
<comment type="cofactor">
    <cofactor evidence="2">
        <name>pyridoxal 5'-phosphate</name>
        <dbReference type="ChEBI" id="CHEBI:597326"/>
    </cofactor>
</comment>
<dbReference type="CDD" id="cd00610">
    <property type="entry name" value="OAT_like"/>
    <property type="match status" value="1"/>
</dbReference>
<reference evidence="6 7" key="1">
    <citation type="journal article" date="2022" name="Microbiol. Resour. Announc.">
        <title>Complete Genome Sequence of the Hyperthermophilic and Acidophilic Archaeon Saccharolobus caldissimus Strain HS-3T.</title>
        <authorList>
            <person name="Sakai H.D."/>
            <person name="Kurosawa N."/>
        </authorList>
    </citation>
    <scope>NUCLEOTIDE SEQUENCE [LARGE SCALE GENOMIC DNA]</scope>
    <source>
        <strain evidence="6 7">JCM32116</strain>
    </source>
</reference>
<dbReference type="GeneID" id="68867146"/>
<dbReference type="AlphaFoldDB" id="A0AAQ4CUC6"/>
<keyword evidence="4" id="KW-0413">Isomerase</keyword>
<dbReference type="InterPro" id="IPR015424">
    <property type="entry name" value="PyrdxlP-dep_Trfase"/>
</dbReference>
<comment type="catalytic activity">
    <reaction evidence="1">
        <text>(S)-4-amino-5-oxopentanoate = 5-aminolevulinate</text>
        <dbReference type="Rhea" id="RHEA:14265"/>
        <dbReference type="ChEBI" id="CHEBI:57501"/>
        <dbReference type="ChEBI" id="CHEBI:356416"/>
        <dbReference type="EC" id="5.4.3.8"/>
    </reaction>
</comment>
<evidence type="ECO:0000256" key="4">
    <source>
        <dbReference type="ARBA" id="ARBA00023235"/>
    </source>
</evidence>
<dbReference type="InterPro" id="IPR005814">
    <property type="entry name" value="Aminotrans_3"/>
</dbReference>
<comment type="similarity">
    <text evidence="5">Belongs to the class-III pyridoxal-phosphate-dependent aminotransferase family.</text>
</comment>
<dbReference type="GO" id="GO:0030170">
    <property type="term" value="F:pyridoxal phosphate binding"/>
    <property type="evidence" value="ECO:0007669"/>
    <property type="project" value="InterPro"/>
</dbReference>
<keyword evidence="3 5" id="KW-0663">Pyridoxal phosphate</keyword>
<evidence type="ECO:0000313" key="7">
    <source>
        <dbReference type="Proteomes" id="UP001319921"/>
    </source>
</evidence>
<name>A0AAQ4CUC6_9CREN</name>
<evidence type="ECO:0000256" key="2">
    <source>
        <dbReference type="ARBA" id="ARBA00001933"/>
    </source>
</evidence>
<accession>A0AAQ4CUC6</accession>
<dbReference type="RefSeq" id="WP_229569723.1">
    <property type="nucleotide sequence ID" value="NZ_AP025226.1"/>
</dbReference>
<keyword evidence="7" id="KW-1185">Reference proteome</keyword>
<sequence length="449" mass="50808">MTIIDNYRKYTSRSLSLYREARSVMPYGVSSNYRYWEPYPIYLVKGKGSRVWDVDGNEYIDFNMGFGVLEVGHSHPRIVEEVRRAVEDSTILGFEYEKSVELAKIICNRYNVDMVRFSSTGTEATMHAIRIARAYTKRKKIIKFEGHYHGSHDQLLINVNPMRLESRVPTSPGIPEETLSNTLVADWNDYEGFERLVRVHGNDVAAVIMEPVAMNMGLIPADLDFLKGVFDLARDYGFLVIFDEVKTGGKFYSGASGYYGLKPDLVTLGKAIAGGLPLSVVAGRRDVLGVVGPGRVAHGGTFNANPLSVRVAIVTLRDILTEGAFYYMNSLSEELQKGYEDIADDLDIDLIVNRWGVSGTIIPAEIPPKNYKEIVRNTDFKTYSLYFYSMLTQKIIPMAYQEQWTISIAHTSEDIRNHIEKAYDTFKLIKSRGSSIYSELNLPDIEETW</sequence>
<dbReference type="PANTHER" id="PTHR43713:SF3">
    <property type="entry name" value="GLUTAMATE-1-SEMIALDEHYDE 2,1-AMINOMUTASE 1, CHLOROPLASTIC-RELATED"/>
    <property type="match status" value="1"/>
</dbReference>
<dbReference type="PANTHER" id="PTHR43713">
    <property type="entry name" value="GLUTAMATE-1-SEMIALDEHYDE 2,1-AMINOMUTASE"/>
    <property type="match status" value="1"/>
</dbReference>